<dbReference type="Pfam" id="PF01281">
    <property type="entry name" value="Ribosomal_L9_N"/>
    <property type="match status" value="1"/>
</dbReference>
<keyword evidence="3 7" id="KW-0694">RNA-binding</keyword>
<dbReference type="GO" id="GO:0019843">
    <property type="term" value="F:rRNA binding"/>
    <property type="evidence" value="ECO:0007669"/>
    <property type="project" value="UniProtKB-UniRule"/>
</dbReference>
<accession>A0A388TJP5</accession>
<dbReference type="InterPro" id="IPR009027">
    <property type="entry name" value="Ribosomal_bL9/RNase_H1_N"/>
</dbReference>
<dbReference type="Gene3D" id="3.10.430.100">
    <property type="entry name" value="Ribosomal protein L9, C-terminal domain"/>
    <property type="match status" value="1"/>
</dbReference>
<keyword evidence="5 7" id="KW-0687">Ribonucleoprotein</keyword>
<dbReference type="InterPro" id="IPR036935">
    <property type="entry name" value="Ribosomal_bL9_N_sf"/>
</dbReference>
<feature type="domain" description="Ribosomal protein L9" evidence="8">
    <location>
        <begin position="12"/>
        <end position="39"/>
    </location>
</feature>
<evidence type="ECO:0000259" key="8">
    <source>
        <dbReference type="PROSITE" id="PS00651"/>
    </source>
</evidence>
<dbReference type="InterPro" id="IPR000244">
    <property type="entry name" value="Ribosomal_bL9"/>
</dbReference>
<keyword evidence="4 7" id="KW-0689">Ribosomal protein</keyword>
<dbReference type="NCBIfam" id="TIGR00158">
    <property type="entry name" value="L9"/>
    <property type="match status" value="1"/>
</dbReference>
<dbReference type="GO" id="GO:1990904">
    <property type="term" value="C:ribonucleoprotein complex"/>
    <property type="evidence" value="ECO:0007669"/>
    <property type="project" value="UniProtKB-KW"/>
</dbReference>
<dbReference type="GO" id="GO:0005840">
    <property type="term" value="C:ribosome"/>
    <property type="evidence" value="ECO:0007669"/>
    <property type="project" value="UniProtKB-KW"/>
</dbReference>
<gene>
    <name evidence="7 9" type="primary">rplI</name>
    <name evidence="9" type="ORF">NO2_1491</name>
</gene>
<reference evidence="9 10" key="1">
    <citation type="journal article" date="2019" name="ISME J.">
        <title>Genome analyses of uncultured TG2/ZB3 bacteria in 'Margulisbacteria' specifically attached to ectosymbiotic spirochetes of protists in the termite gut.</title>
        <authorList>
            <person name="Utami Y.D."/>
            <person name="Kuwahara H."/>
            <person name="Igai K."/>
            <person name="Murakami T."/>
            <person name="Sugaya K."/>
            <person name="Morikawa T."/>
            <person name="Nagura Y."/>
            <person name="Yuki M."/>
            <person name="Deevong P."/>
            <person name="Inoue T."/>
            <person name="Kihara K."/>
            <person name="Lo N."/>
            <person name="Yamada A."/>
            <person name="Ohkuma M."/>
            <person name="Hongoh Y."/>
        </authorList>
    </citation>
    <scope>NUCLEOTIDE SEQUENCE [LARGE SCALE GENOMIC DNA]</scope>
    <source>
        <strain evidence="9">NkOx7-02</strain>
    </source>
</reference>
<dbReference type="Proteomes" id="UP000275925">
    <property type="component" value="Unassembled WGS sequence"/>
</dbReference>
<dbReference type="GO" id="GO:0003735">
    <property type="term" value="F:structural constituent of ribosome"/>
    <property type="evidence" value="ECO:0007669"/>
    <property type="project" value="InterPro"/>
</dbReference>
<dbReference type="Pfam" id="PF03948">
    <property type="entry name" value="Ribosomal_L9_C"/>
    <property type="match status" value="1"/>
</dbReference>
<comment type="similarity">
    <text evidence="1 7">Belongs to the bacterial ribosomal protein bL9 family.</text>
</comment>
<dbReference type="SUPFAM" id="SSF55653">
    <property type="entry name" value="Ribosomal protein L9 C-domain"/>
    <property type="match status" value="1"/>
</dbReference>
<comment type="function">
    <text evidence="7">Binds to the 23S rRNA.</text>
</comment>
<dbReference type="AlphaFoldDB" id="A0A388TJP5"/>
<evidence type="ECO:0000256" key="7">
    <source>
        <dbReference type="HAMAP-Rule" id="MF_00503"/>
    </source>
</evidence>
<evidence type="ECO:0000256" key="3">
    <source>
        <dbReference type="ARBA" id="ARBA00022884"/>
    </source>
</evidence>
<evidence type="ECO:0000256" key="4">
    <source>
        <dbReference type="ARBA" id="ARBA00022980"/>
    </source>
</evidence>
<dbReference type="InterPro" id="IPR020594">
    <property type="entry name" value="Ribosomal_bL9_bac/chp"/>
</dbReference>
<dbReference type="HAMAP" id="MF_00503">
    <property type="entry name" value="Ribosomal_bL9"/>
    <property type="match status" value="1"/>
</dbReference>
<name>A0A388TJP5_9BACT</name>
<evidence type="ECO:0000256" key="6">
    <source>
        <dbReference type="ARBA" id="ARBA00035292"/>
    </source>
</evidence>
<keyword evidence="2 7" id="KW-0699">rRNA-binding</keyword>
<evidence type="ECO:0000313" key="9">
    <source>
        <dbReference type="EMBL" id="GBR77032.1"/>
    </source>
</evidence>
<organism evidence="9 10">
    <name type="scientific">Candidatus Termititenax persephonae</name>
    <dbReference type="NCBI Taxonomy" id="2218525"/>
    <lineage>
        <taxon>Bacteria</taxon>
        <taxon>Bacillati</taxon>
        <taxon>Candidatus Margulisiibacteriota</taxon>
        <taxon>Candidatus Termititenacia</taxon>
        <taxon>Candidatus Termititenacales</taxon>
        <taxon>Candidatus Termititenacaceae</taxon>
        <taxon>Candidatus Termititenax</taxon>
    </lineage>
</organism>
<dbReference type="PANTHER" id="PTHR21368">
    <property type="entry name" value="50S RIBOSOMAL PROTEIN L9"/>
    <property type="match status" value="1"/>
</dbReference>
<dbReference type="GO" id="GO:0006412">
    <property type="term" value="P:translation"/>
    <property type="evidence" value="ECO:0007669"/>
    <property type="project" value="UniProtKB-UniRule"/>
</dbReference>
<dbReference type="Gene3D" id="3.40.5.10">
    <property type="entry name" value="Ribosomal protein L9, N-terminal domain"/>
    <property type="match status" value="1"/>
</dbReference>
<protein>
    <recommendedName>
        <fullName evidence="6 7">Large ribosomal subunit protein bL9</fullName>
    </recommendedName>
</protein>
<dbReference type="SUPFAM" id="SSF55658">
    <property type="entry name" value="L9 N-domain-like"/>
    <property type="match status" value="1"/>
</dbReference>
<dbReference type="InterPro" id="IPR020069">
    <property type="entry name" value="Ribosomal_bL9_C"/>
</dbReference>
<dbReference type="InterPro" id="IPR036791">
    <property type="entry name" value="Ribosomal_bL9_C_sf"/>
</dbReference>
<dbReference type="EMBL" id="BGZO01000087">
    <property type="protein sequence ID" value="GBR77032.1"/>
    <property type="molecule type" value="Genomic_DNA"/>
</dbReference>
<evidence type="ECO:0000256" key="2">
    <source>
        <dbReference type="ARBA" id="ARBA00022730"/>
    </source>
</evidence>
<dbReference type="InterPro" id="IPR020070">
    <property type="entry name" value="Ribosomal_bL9_N"/>
</dbReference>
<evidence type="ECO:0000256" key="1">
    <source>
        <dbReference type="ARBA" id="ARBA00010605"/>
    </source>
</evidence>
<comment type="caution">
    <text evidence="9">The sequence shown here is derived from an EMBL/GenBank/DDBJ whole genome shotgun (WGS) entry which is preliminary data.</text>
</comment>
<keyword evidence="10" id="KW-1185">Reference proteome</keyword>
<evidence type="ECO:0000313" key="10">
    <source>
        <dbReference type="Proteomes" id="UP000275925"/>
    </source>
</evidence>
<proteinExistence type="inferred from homology"/>
<evidence type="ECO:0000256" key="5">
    <source>
        <dbReference type="ARBA" id="ARBA00023274"/>
    </source>
</evidence>
<dbReference type="PROSITE" id="PS00651">
    <property type="entry name" value="RIBOSOMAL_L9"/>
    <property type="match status" value="1"/>
</dbReference>
<sequence length="189" mass="20537">MEVILLKDTEYGDKGAVVKVADGYARNFLFPRGVALPRTDSNLRHVEHISVQRQKKIEKEKAEVQAVADKIAQAAEITLSAKGSEGGQLFGAITHQQIADAINAAVGADIDRRRIQLKSVKEAGSYVVPIKLTFGLSATVRLKVVAEFDKKTDPAAKKLRKPRKKEEIAAEIEAQEKAAEAAKEAPPKA</sequence>